<name>A0AA39PZW8_9AGAR</name>
<reference evidence="2" key="1">
    <citation type="submission" date="2023-06" db="EMBL/GenBank/DDBJ databases">
        <authorList>
            <consortium name="Lawrence Berkeley National Laboratory"/>
            <person name="Ahrendt S."/>
            <person name="Sahu N."/>
            <person name="Indic B."/>
            <person name="Wong-Bajracharya J."/>
            <person name="Merenyi Z."/>
            <person name="Ke H.-M."/>
            <person name="Monk M."/>
            <person name="Kocsube S."/>
            <person name="Drula E."/>
            <person name="Lipzen A."/>
            <person name="Balint B."/>
            <person name="Henrissat B."/>
            <person name="Andreopoulos B."/>
            <person name="Martin F.M."/>
            <person name="Harder C.B."/>
            <person name="Rigling D."/>
            <person name="Ford K.L."/>
            <person name="Foster G.D."/>
            <person name="Pangilinan J."/>
            <person name="Papanicolaou A."/>
            <person name="Barry K."/>
            <person name="LaButti K."/>
            <person name="Viragh M."/>
            <person name="Koriabine M."/>
            <person name="Yan M."/>
            <person name="Riley R."/>
            <person name="Champramary S."/>
            <person name="Plett K.L."/>
            <person name="Tsai I.J."/>
            <person name="Slot J."/>
            <person name="Sipos G."/>
            <person name="Plett J."/>
            <person name="Nagy L.G."/>
            <person name="Grigoriev I.V."/>
        </authorList>
    </citation>
    <scope>NUCLEOTIDE SEQUENCE</scope>
    <source>
        <strain evidence="2">HWK02</strain>
    </source>
</reference>
<dbReference type="Pfam" id="PF21105">
    <property type="entry name" value="DyP_N"/>
    <property type="match status" value="1"/>
</dbReference>
<dbReference type="InterPro" id="IPR049509">
    <property type="entry name" value="DyP_N"/>
</dbReference>
<dbReference type="EMBL" id="JAUEPU010000024">
    <property type="protein sequence ID" value="KAK0493585.1"/>
    <property type="molecule type" value="Genomic_DNA"/>
</dbReference>
<gene>
    <name evidence="2" type="ORF">EDD18DRAFT_1356531</name>
</gene>
<protein>
    <recommendedName>
        <fullName evidence="1">DyP dimeric alpha+beta barrel domain-containing protein</fullName>
    </recommendedName>
</protein>
<dbReference type="Proteomes" id="UP001175228">
    <property type="component" value="Unassembled WGS sequence"/>
</dbReference>
<evidence type="ECO:0000313" key="2">
    <source>
        <dbReference type="EMBL" id="KAK0493585.1"/>
    </source>
</evidence>
<sequence length="131" mass="13932">MSMTQNLNVATQPLTAVHLAFFHSGLTALGIIDTLGDPFDTRGQEADSAAIGDPRTGKWIFRSFVRPGTDVDSVVGSAPGSNPSWSIRTITGLDPEDPGRAMTLQNDFVVPRGGEYFFSFSISAPSNTIAV</sequence>
<dbReference type="AlphaFoldDB" id="A0AA39PZW8"/>
<comment type="caution">
    <text evidence="2">The sequence shown here is derived from an EMBL/GenBank/DDBJ whole genome shotgun (WGS) entry which is preliminary data.</text>
</comment>
<keyword evidence="3" id="KW-1185">Reference proteome</keyword>
<evidence type="ECO:0000313" key="3">
    <source>
        <dbReference type="Proteomes" id="UP001175228"/>
    </source>
</evidence>
<accession>A0AA39PZW8</accession>
<feature type="domain" description="DyP dimeric alpha+beta barrel" evidence="1">
    <location>
        <begin position="9"/>
        <end position="60"/>
    </location>
</feature>
<organism evidence="2 3">
    <name type="scientific">Armillaria luteobubalina</name>
    <dbReference type="NCBI Taxonomy" id="153913"/>
    <lineage>
        <taxon>Eukaryota</taxon>
        <taxon>Fungi</taxon>
        <taxon>Dikarya</taxon>
        <taxon>Basidiomycota</taxon>
        <taxon>Agaricomycotina</taxon>
        <taxon>Agaricomycetes</taxon>
        <taxon>Agaricomycetidae</taxon>
        <taxon>Agaricales</taxon>
        <taxon>Marasmiineae</taxon>
        <taxon>Physalacriaceae</taxon>
        <taxon>Armillaria</taxon>
    </lineage>
</organism>
<proteinExistence type="predicted"/>
<evidence type="ECO:0000259" key="1">
    <source>
        <dbReference type="Pfam" id="PF21105"/>
    </source>
</evidence>